<accession>A0A7S4Q2R5</accession>
<feature type="transmembrane region" description="Helical" evidence="2">
    <location>
        <begin position="613"/>
        <end position="637"/>
    </location>
</feature>
<feature type="transmembrane region" description="Helical" evidence="2">
    <location>
        <begin position="882"/>
        <end position="909"/>
    </location>
</feature>
<feature type="transmembrane region" description="Helical" evidence="2">
    <location>
        <begin position="553"/>
        <end position="577"/>
    </location>
</feature>
<evidence type="ECO:0000256" key="2">
    <source>
        <dbReference type="SAM" id="Phobius"/>
    </source>
</evidence>
<reference evidence="4" key="1">
    <citation type="submission" date="2021-01" db="EMBL/GenBank/DDBJ databases">
        <authorList>
            <person name="Corre E."/>
            <person name="Pelletier E."/>
            <person name="Niang G."/>
            <person name="Scheremetjew M."/>
            <person name="Finn R."/>
            <person name="Kale V."/>
            <person name="Holt S."/>
            <person name="Cochrane G."/>
            <person name="Meng A."/>
            <person name="Brown T."/>
            <person name="Cohen L."/>
        </authorList>
    </citation>
    <scope>NUCLEOTIDE SEQUENCE</scope>
    <source>
        <strain evidence="4">CCMP3105</strain>
    </source>
</reference>
<protein>
    <submittedName>
        <fullName evidence="4">Uncharacterized protein</fullName>
    </submittedName>
</protein>
<feature type="region of interest" description="Disordered" evidence="1">
    <location>
        <begin position="738"/>
        <end position="759"/>
    </location>
</feature>
<feature type="transmembrane region" description="Helical" evidence="2">
    <location>
        <begin position="773"/>
        <end position="796"/>
    </location>
</feature>
<dbReference type="PANTHER" id="PTHR34730">
    <property type="entry name" value="UNNAMED PRODUCT"/>
    <property type="match status" value="1"/>
</dbReference>
<keyword evidence="3" id="KW-0732">Signal</keyword>
<evidence type="ECO:0000256" key="3">
    <source>
        <dbReference type="SAM" id="SignalP"/>
    </source>
</evidence>
<feature type="signal peptide" evidence="3">
    <location>
        <begin position="1"/>
        <end position="18"/>
    </location>
</feature>
<dbReference type="EMBL" id="HBNR01015657">
    <property type="protein sequence ID" value="CAE4570654.1"/>
    <property type="molecule type" value="Transcribed_RNA"/>
</dbReference>
<dbReference type="InterPro" id="IPR007498">
    <property type="entry name" value="PqiA-like"/>
</dbReference>
<organism evidence="4">
    <name type="scientific">Alexandrium monilatum</name>
    <dbReference type="NCBI Taxonomy" id="311494"/>
    <lineage>
        <taxon>Eukaryota</taxon>
        <taxon>Sar</taxon>
        <taxon>Alveolata</taxon>
        <taxon>Dinophyceae</taxon>
        <taxon>Gonyaulacales</taxon>
        <taxon>Pyrocystaceae</taxon>
        <taxon>Alexandrium</taxon>
    </lineage>
</organism>
<feature type="transmembrane region" description="Helical" evidence="2">
    <location>
        <begin position="696"/>
        <end position="716"/>
    </location>
</feature>
<keyword evidence="2" id="KW-1133">Transmembrane helix</keyword>
<name>A0A7S4Q2R5_9DINO</name>
<dbReference type="Pfam" id="PF04403">
    <property type="entry name" value="PqiA"/>
    <property type="match status" value="2"/>
</dbReference>
<dbReference type="PANTHER" id="PTHR34730:SF1">
    <property type="entry name" value="PARAQUAT-INDUCIBLE PROTEIN A"/>
    <property type="match status" value="1"/>
</dbReference>
<gene>
    <name evidence="4" type="ORF">AMON00008_LOCUS10273</name>
</gene>
<feature type="transmembrane region" description="Helical" evidence="2">
    <location>
        <begin position="840"/>
        <end position="861"/>
    </location>
</feature>
<evidence type="ECO:0000313" key="4">
    <source>
        <dbReference type="EMBL" id="CAE4570654.1"/>
    </source>
</evidence>
<keyword evidence="2" id="KW-0812">Transmembrane</keyword>
<evidence type="ECO:0000256" key="1">
    <source>
        <dbReference type="SAM" id="MobiDB-lite"/>
    </source>
</evidence>
<feature type="transmembrane region" description="Helical" evidence="2">
    <location>
        <begin position="929"/>
        <end position="948"/>
    </location>
</feature>
<dbReference type="AlphaFoldDB" id="A0A7S4Q2R5"/>
<proteinExistence type="predicted"/>
<keyword evidence="2" id="KW-0472">Membrane</keyword>
<feature type="chain" id="PRO_5030504673" evidence="3">
    <location>
        <begin position="19"/>
        <end position="979"/>
    </location>
</feature>
<feature type="transmembrane region" description="Helical" evidence="2">
    <location>
        <begin position="589"/>
        <end position="607"/>
    </location>
</feature>
<sequence length="979" mass="103854">MGRSPCAWLAAAASPAAAFLLASQARAAGTFAANAARELDLAEWLQDLAFDLPPFRWGPLLSVEGGNCTGLRARRVEADDVGGPRSFEVVYRVSGLSVRCQTSALSGTLIVRYELEESSAEFKVAVEPRALELPGGSLTLPLGQVTVSQCSVSFRLRRLSFEGPSILAPGLELSHQNLRRAFQRDGPAFLCEDFKGRIARKATQVLQDATASLTLRANALADLPPAPALSPTAPLVDWSEYPPLRLARAVLVERADVLARLARHRGALVVPVNRDWDLGSSSRTVSLHVESVELDGLSTLSPQRLSLRGEGSRVDLSLAYESLRIGVRSAIGVDMPGAPPLHKELNFTLSLRNASLALQALAMVSRPALEGLSVEQLQRPGCLAGCAGSAVPPEHSPLGLLDLALAAAPGLRLAAAGTLEAELAALGDATAAAAIRGYPPDFQSLLHTGIGLARPYLDAAVRGYLGGAPPCEPAVGRLGPGDAVARAMPWIFAALSAASLMGWTLALPNSMKAARLGGELIPVEDPICDDLAGCGAEPGSLSSRAAVPRAASMYFPLLIFATMALFAYADLCLGTVIDVVMTAGERTMTVGPAFAFSLVSCVVDAWGAGAYGIAALVGLLSGVWPFAKLGLLLFAWWAPPRQLSTAARGRMLRILDSLGKYSLVDSWLAILALASYRMKWHSKTEAASLLVDPVPMPPFFAFVLAAVLSLLLGHVASECHRRAAAAEEASARGLRSVTAAEPAQALPRQWKPAPASPRRRLLRREARPGEQHWLTLGLVLTAGAIFVGACVTSFQMDMSGAMAELLLDPADAKQRYSLVSLGAGVTLGKPGDWGMRMVQIVFFLFTLVIPLATIGFILFLWHAPLDHSTQEALLHFCQALDAWASFDVFVLAVAVSHFEFGLVATFLVYYDNLSTLCGWVRDHLHTECFHIECSLTLGFVLLAAAGALSHAVPKAALRLCESALDGDEDELSDGELPVS</sequence>